<dbReference type="KEGG" id="hjo:AY555_00660"/>
<evidence type="ECO:0000313" key="2">
    <source>
        <dbReference type="Proteomes" id="UP000076066"/>
    </source>
</evidence>
<name>A0A143DCT4_9PROT</name>
<gene>
    <name evidence="1" type="ORF">AY555_00660</name>
</gene>
<dbReference type="EMBL" id="CP014525">
    <property type="protein sequence ID" value="AMW33928.1"/>
    <property type="molecule type" value="Genomic_DNA"/>
</dbReference>
<reference evidence="1 2" key="1">
    <citation type="submission" date="2016-02" db="EMBL/GenBank/DDBJ databases">
        <title>Complete Genome of H5569, the type strain of the newly described species Haematospirillium jordaniae.</title>
        <authorList>
            <person name="Nicholson A.C."/>
            <person name="Humrighouse B.W."/>
            <person name="Loparov V."/>
            <person name="McQuiston J.R."/>
        </authorList>
    </citation>
    <scope>NUCLEOTIDE SEQUENCE [LARGE SCALE GENOMIC DNA]</scope>
    <source>
        <strain evidence="1 2">H5569</strain>
    </source>
</reference>
<dbReference type="Proteomes" id="UP000076066">
    <property type="component" value="Chromosome"/>
</dbReference>
<protein>
    <submittedName>
        <fullName evidence="1">Uncharacterized protein</fullName>
    </submittedName>
</protein>
<evidence type="ECO:0000313" key="1">
    <source>
        <dbReference type="EMBL" id="AMW33928.1"/>
    </source>
</evidence>
<sequence length="60" mass="6519">MGYPSMKAVRKAARIKEYGLFRFSLVLMALPLPNACLGAYSGGVKGVHSTRGVCDWCRLA</sequence>
<dbReference type="STRING" id="1549855.AY555_00660"/>
<dbReference type="AlphaFoldDB" id="A0A143DCT4"/>
<organism evidence="1 2">
    <name type="scientific">Haematospirillum jordaniae</name>
    <dbReference type="NCBI Taxonomy" id="1549855"/>
    <lineage>
        <taxon>Bacteria</taxon>
        <taxon>Pseudomonadati</taxon>
        <taxon>Pseudomonadota</taxon>
        <taxon>Alphaproteobacteria</taxon>
        <taxon>Rhodospirillales</taxon>
        <taxon>Novispirillaceae</taxon>
        <taxon>Haematospirillum</taxon>
    </lineage>
</organism>
<accession>A0A143DCT4</accession>
<keyword evidence="2" id="KW-1185">Reference proteome</keyword>
<proteinExistence type="predicted"/>